<protein>
    <recommendedName>
        <fullName evidence="3">NmrA-like domain-containing protein</fullName>
    </recommendedName>
</protein>
<keyword evidence="2" id="KW-1185">Reference proteome</keyword>
<name>A0A4R0RP69_9APHY</name>
<dbReference type="Gene3D" id="3.40.50.720">
    <property type="entry name" value="NAD(P)-binding Rossmann-like Domain"/>
    <property type="match status" value="1"/>
</dbReference>
<dbReference type="GO" id="GO:0004029">
    <property type="term" value="F:aldehyde dehydrogenase (NAD+) activity"/>
    <property type="evidence" value="ECO:0007669"/>
    <property type="project" value="TreeGrafter"/>
</dbReference>
<reference evidence="1 2" key="1">
    <citation type="submission" date="2018-11" db="EMBL/GenBank/DDBJ databases">
        <title>Genome assembly of Steccherinum ochraceum LE-BIN_3174, the white-rot fungus of the Steccherinaceae family (The Residual Polyporoid clade, Polyporales, Basidiomycota).</title>
        <authorList>
            <person name="Fedorova T.V."/>
            <person name="Glazunova O.A."/>
            <person name="Landesman E.O."/>
            <person name="Moiseenko K.V."/>
            <person name="Psurtseva N.V."/>
            <person name="Savinova O.S."/>
            <person name="Shakhova N.V."/>
            <person name="Tyazhelova T.V."/>
            <person name="Vasina D.V."/>
        </authorList>
    </citation>
    <scope>NUCLEOTIDE SEQUENCE [LARGE SCALE GENOMIC DNA]</scope>
    <source>
        <strain evidence="1 2">LE-BIN_3174</strain>
    </source>
</reference>
<dbReference type="Proteomes" id="UP000292702">
    <property type="component" value="Unassembled WGS sequence"/>
</dbReference>
<comment type="caution">
    <text evidence="1">The sequence shown here is derived from an EMBL/GenBank/DDBJ whole genome shotgun (WGS) entry which is preliminary data.</text>
</comment>
<evidence type="ECO:0008006" key="3">
    <source>
        <dbReference type="Google" id="ProtNLM"/>
    </source>
</evidence>
<dbReference type="SUPFAM" id="SSF51735">
    <property type="entry name" value="NAD(P)-binding Rossmann-fold domains"/>
    <property type="match status" value="1"/>
</dbReference>
<dbReference type="EMBL" id="RWJN01000082">
    <property type="protein sequence ID" value="TCD67905.1"/>
    <property type="molecule type" value="Genomic_DNA"/>
</dbReference>
<evidence type="ECO:0000313" key="2">
    <source>
        <dbReference type="Proteomes" id="UP000292702"/>
    </source>
</evidence>
<dbReference type="InterPro" id="IPR051783">
    <property type="entry name" value="NAD(P)-dependent_oxidoreduct"/>
</dbReference>
<dbReference type="GO" id="GO:0005737">
    <property type="term" value="C:cytoplasm"/>
    <property type="evidence" value="ECO:0007669"/>
    <property type="project" value="TreeGrafter"/>
</dbReference>
<organism evidence="1 2">
    <name type="scientific">Steccherinum ochraceum</name>
    <dbReference type="NCBI Taxonomy" id="92696"/>
    <lineage>
        <taxon>Eukaryota</taxon>
        <taxon>Fungi</taxon>
        <taxon>Dikarya</taxon>
        <taxon>Basidiomycota</taxon>
        <taxon>Agaricomycotina</taxon>
        <taxon>Agaricomycetes</taxon>
        <taxon>Polyporales</taxon>
        <taxon>Steccherinaceae</taxon>
        <taxon>Steccherinum</taxon>
    </lineage>
</organism>
<dbReference type="PANTHER" id="PTHR48079:SF6">
    <property type="entry name" value="NAD(P)-BINDING DOMAIN-CONTAINING PROTEIN-RELATED"/>
    <property type="match status" value="1"/>
</dbReference>
<dbReference type="OrthoDB" id="2130169at2759"/>
<evidence type="ECO:0000313" key="1">
    <source>
        <dbReference type="EMBL" id="TCD67905.1"/>
    </source>
</evidence>
<gene>
    <name evidence="1" type="ORF">EIP91_011839</name>
</gene>
<dbReference type="PANTHER" id="PTHR48079">
    <property type="entry name" value="PROTEIN YEEZ"/>
    <property type="match status" value="1"/>
</dbReference>
<dbReference type="AlphaFoldDB" id="A0A4R0RP69"/>
<accession>A0A4R0RP69</accession>
<dbReference type="InterPro" id="IPR036291">
    <property type="entry name" value="NAD(P)-bd_dom_sf"/>
</dbReference>
<sequence>MSSLPKTILFLGTTGYIGGSVLDALLDHPKASEFDITAYFRSAEKAQKCERLVGVKGISGSLDVVQEAAAKADMIVNCASSDDIPLAEAILAGAKRHLEVSKVATVLLHTYATDKVLDDTDTATINELPSTQWHRAVDVLNLKASDEGYITLYTVVPGLIFGLATGRFVEAGLQRSIPTGELFIALEVLKRGAPGIIGPMKNTWDFVEVHDIADLFVLVLDAIISGKKIASGADGNYFGENGFMELGPYFRGVGQALYELRAIKSAEATQFTPEELKGDFGSVYIHLGNNARISGTRSRSLGWKPKVPAEAVVGKIRDDMKVLLESMKASGV</sequence>
<proteinExistence type="predicted"/>